<dbReference type="InterPro" id="IPR036388">
    <property type="entry name" value="WH-like_DNA-bd_sf"/>
</dbReference>
<dbReference type="InterPro" id="IPR036390">
    <property type="entry name" value="WH_DNA-bd_sf"/>
</dbReference>
<dbReference type="InterPro" id="IPR000835">
    <property type="entry name" value="HTH_MarR-typ"/>
</dbReference>
<dbReference type="RefSeq" id="WP_119149054.1">
    <property type="nucleotide sequence ID" value="NZ_JBHSOV010000021.1"/>
</dbReference>
<keyword evidence="2" id="KW-0238">DNA-binding</keyword>
<evidence type="ECO:0000256" key="3">
    <source>
        <dbReference type="ARBA" id="ARBA00023163"/>
    </source>
</evidence>
<keyword evidence="6" id="KW-1185">Reference proteome</keyword>
<dbReference type="EMBL" id="QXJM01000032">
    <property type="protein sequence ID" value="RIE03688.1"/>
    <property type="molecule type" value="Genomic_DNA"/>
</dbReference>
<reference evidence="5 6" key="1">
    <citation type="submission" date="2018-09" db="EMBL/GenBank/DDBJ databases">
        <title>Cohnella cavernae sp. nov., isolated from a karst cave.</title>
        <authorList>
            <person name="Zhu H."/>
        </authorList>
    </citation>
    <scope>NUCLEOTIDE SEQUENCE [LARGE SCALE GENOMIC DNA]</scope>
    <source>
        <strain evidence="5 6">K2E09-144</strain>
    </source>
</reference>
<evidence type="ECO:0000259" key="4">
    <source>
        <dbReference type="PROSITE" id="PS50995"/>
    </source>
</evidence>
<keyword evidence="3" id="KW-0804">Transcription</keyword>
<keyword evidence="1" id="KW-0805">Transcription regulation</keyword>
<dbReference type="AlphaFoldDB" id="A0A398CSG9"/>
<accession>A0A398CSG9</accession>
<dbReference type="Pfam" id="PF01047">
    <property type="entry name" value="MarR"/>
    <property type="match status" value="1"/>
</dbReference>
<name>A0A398CSG9_9BACL</name>
<comment type="caution">
    <text evidence="5">The sequence shown here is derived from an EMBL/GenBank/DDBJ whole genome shotgun (WGS) entry which is preliminary data.</text>
</comment>
<dbReference type="OrthoDB" id="3254893at2"/>
<dbReference type="PANTHER" id="PTHR42756:SF1">
    <property type="entry name" value="TRANSCRIPTIONAL REPRESSOR OF EMRAB OPERON"/>
    <property type="match status" value="1"/>
</dbReference>
<proteinExistence type="predicted"/>
<dbReference type="Proteomes" id="UP000266340">
    <property type="component" value="Unassembled WGS sequence"/>
</dbReference>
<evidence type="ECO:0000256" key="1">
    <source>
        <dbReference type="ARBA" id="ARBA00023015"/>
    </source>
</evidence>
<evidence type="ECO:0000313" key="5">
    <source>
        <dbReference type="EMBL" id="RIE03688.1"/>
    </source>
</evidence>
<dbReference type="Gene3D" id="1.10.10.10">
    <property type="entry name" value="Winged helix-like DNA-binding domain superfamily/Winged helix DNA-binding domain"/>
    <property type="match status" value="1"/>
</dbReference>
<dbReference type="PROSITE" id="PS50995">
    <property type="entry name" value="HTH_MARR_2"/>
    <property type="match status" value="1"/>
</dbReference>
<dbReference type="PANTHER" id="PTHR42756">
    <property type="entry name" value="TRANSCRIPTIONAL REGULATOR, MARR"/>
    <property type="match status" value="1"/>
</dbReference>
<dbReference type="SMART" id="SM00347">
    <property type="entry name" value="HTH_MARR"/>
    <property type="match status" value="1"/>
</dbReference>
<organism evidence="5 6">
    <name type="scientific">Cohnella faecalis</name>
    <dbReference type="NCBI Taxonomy" id="2315694"/>
    <lineage>
        <taxon>Bacteria</taxon>
        <taxon>Bacillati</taxon>
        <taxon>Bacillota</taxon>
        <taxon>Bacilli</taxon>
        <taxon>Bacillales</taxon>
        <taxon>Paenibacillaceae</taxon>
        <taxon>Cohnella</taxon>
    </lineage>
</organism>
<dbReference type="SUPFAM" id="SSF46785">
    <property type="entry name" value="Winged helix' DNA-binding domain"/>
    <property type="match status" value="1"/>
</dbReference>
<evidence type="ECO:0000313" key="6">
    <source>
        <dbReference type="Proteomes" id="UP000266340"/>
    </source>
</evidence>
<protein>
    <submittedName>
        <fullName evidence="5">MarR family transcriptional regulator</fullName>
    </submittedName>
</protein>
<dbReference type="PRINTS" id="PR00598">
    <property type="entry name" value="HTHMARR"/>
</dbReference>
<dbReference type="GO" id="GO:0003677">
    <property type="term" value="F:DNA binding"/>
    <property type="evidence" value="ECO:0007669"/>
    <property type="project" value="UniProtKB-KW"/>
</dbReference>
<sequence length="142" mass="16151">MNRNELLLSYVEKSLMHKRIFETEWYRHNTMDLSSTQTAALSIIAKKGPLQAKELGLQLSLSSGGITTVCDKLLSRGLIRRLRSDGEDRRAVFLETTEEGRAMVIRTDAVWEQVLNVIFSVLTDAEIAMLHQIYSKLVDPRT</sequence>
<evidence type="ECO:0000256" key="2">
    <source>
        <dbReference type="ARBA" id="ARBA00023125"/>
    </source>
</evidence>
<dbReference type="GO" id="GO:0003700">
    <property type="term" value="F:DNA-binding transcription factor activity"/>
    <property type="evidence" value="ECO:0007669"/>
    <property type="project" value="InterPro"/>
</dbReference>
<feature type="domain" description="HTH marR-type" evidence="4">
    <location>
        <begin position="1"/>
        <end position="139"/>
    </location>
</feature>
<gene>
    <name evidence="5" type="ORF">D3H35_10340</name>
</gene>